<evidence type="ECO:0000256" key="1">
    <source>
        <dbReference type="SAM" id="MobiDB-lite"/>
    </source>
</evidence>
<sequence>MCTHKETSSWRRDKIEGGISEVVRYEGGISGDLNQTTKVDVVLLRLWCLRRAFCACMKRRGDGSVSSDEAHRGKRPSLTSERDRGAMGCCKIAR</sequence>
<evidence type="ECO:0000313" key="3">
    <source>
        <dbReference type="Proteomes" id="UP000250321"/>
    </source>
</evidence>
<protein>
    <submittedName>
        <fullName evidence="2">Uncharacterized protein</fullName>
    </submittedName>
</protein>
<gene>
    <name evidence="2" type="ORF">Pyn_21517</name>
</gene>
<name>A0A314XQ97_PRUYE</name>
<dbReference type="AlphaFoldDB" id="A0A314XQ97"/>
<comment type="caution">
    <text evidence="2">The sequence shown here is derived from an EMBL/GenBank/DDBJ whole genome shotgun (WGS) entry which is preliminary data.</text>
</comment>
<feature type="region of interest" description="Disordered" evidence="1">
    <location>
        <begin position="60"/>
        <end position="94"/>
    </location>
</feature>
<proteinExistence type="predicted"/>
<organism evidence="2 3">
    <name type="scientific">Prunus yedoensis var. nudiflora</name>
    <dbReference type="NCBI Taxonomy" id="2094558"/>
    <lineage>
        <taxon>Eukaryota</taxon>
        <taxon>Viridiplantae</taxon>
        <taxon>Streptophyta</taxon>
        <taxon>Embryophyta</taxon>
        <taxon>Tracheophyta</taxon>
        <taxon>Spermatophyta</taxon>
        <taxon>Magnoliopsida</taxon>
        <taxon>eudicotyledons</taxon>
        <taxon>Gunneridae</taxon>
        <taxon>Pentapetalae</taxon>
        <taxon>rosids</taxon>
        <taxon>fabids</taxon>
        <taxon>Rosales</taxon>
        <taxon>Rosaceae</taxon>
        <taxon>Amygdaloideae</taxon>
        <taxon>Amygdaleae</taxon>
        <taxon>Prunus</taxon>
    </lineage>
</organism>
<evidence type="ECO:0000313" key="2">
    <source>
        <dbReference type="EMBL" id="PQP93187.1"/>
    </source>
</evidence>
<reference evidence="2 3" key="1">
    <citation type="submission" date="2018-02" db="EMBL/GenBank/DDBJ databases">
        <title>Draft genome of wild Prunus yedoensis var. nudiflora.</title>
        <authorList>
            <person name="Baek S."/>
            <person name="Kim J.-H."/>
            <person name="Choi K."/>
            <person name="Kim G.-B."/>
            <person name="Cho A."/>
            <person name="Jang H."/>
            <person name="Shin C.-H."/>
            <person name="Yu H.-J."/>
            <person name="Mun J.-H."/>
        </authorList>
    </citation>
    <scope>NUCLEOTIDE SEQUENCE [LARGE SCALE GENOMIC DNA]</scope>
    <source>
        <strain evidence="3">cv. Jeju island</strain>
        <tissue evidence="2">Leaf</tissue>
    </source>
</reference>
<accession>A0A314XQ97</accession>
<dbReference type="Proteomes" id="UP000250321">
    <property type="component" value="Unassembled WGS sequence"/>
</dbReference>
<keyword evidence="3" id="KW-1185">Reference proteome</keyword>
<dbReference type="EMBL" id="PJQY01002481">
    <property type="protein sequence ID" value="PQP93187.1"/>
    <property type="molecule type" value="Genomic_DNA"/>
</dbReference>